<dbReference type="InterPro" id="IPR007577">
    <property type="entry name" value="GlycoTrfase_DXD_sugar-bd_CS"/>
</dbReference>
<keyword evidence="1 2" id="KW-0808">Transferase</keyword>
<dbReference type="InterPro" id="IPR051706">
    <property type="entry name" value="Glycosyltransferase_domain"/>
</dbReference>
<evidence type="ECO:0000313" key="2">
    <source>
        <dbReference type="EMBL" id="SDC82899.1"/>
    </source>
</evidence>
<dbReference type="EMBL" id="FNAC01000007">
    <property type="protein sequence ID" value="SDC82899.1"/>
    <property type="molecule type" value="Genomic_DNA"/>
</dbReference>
<keyword evidence="3" id="KW-1185">Reference proteome</keyword>
<name>A0A1G6PS35_9BACT</name>
<dbReference type="STRING" id="686796.SAMN04488104_100718"/>
<protein>
    <submittedName>
        <fullName evidence="2">Glycosyltransferase sugar-binding region containing DXD motif-containing protein</fullName>
    </submittedName>
</protein>
<dbReference type="GO" id="GO:0016020">
    <property type="term" value="C:membrane"/>
    <property type="evidence" value="ECO:0007669"/>
    <property type="project" value="GOC"/>
</dbReference>
<dbReference type="InterPro" id="IPR029044">
    <property type="entry name" value="Nucleotide-diphossugar_trans"/>
</dbReference>
<dbReference type="AlphaFoldDB" id="A0A1G6PS35"/>
<dbReference type="Gene3D" id="3.90.550.20">
    <property type="match status" value="1"/>
</dbReference>
<dbReference type="PANTHER" id="PTHR32385">
    <property type="entry name" value="MANNOSYL PHOSPHORYLINOSITOL CERAMIDE SYNTHASE"/>
    <property type="match status" value="1"/>
</dbReference>
<evidence type="ECO:0000313" key="3">
    <source>
        <dbReference type="Proteomes" id="UP000199060"/>
    </source>
</evidence>
<dbReference type="RefSeq" id="WP_087938323.1">
    <property type="nucleotide sequence ID" value="NZ_FNAC01000007.1"/>
</dbReference>
<organism evidence="2 3">
    <name type="scientific">Algoriphagus faecimaris</name>
    <dbReference type="NCBI Taxonomy" id="686796"/>
    <lineage>
        <taxon>Bacteria</taxon>
        <taxon>Pseudomonadati</taxon>
        <taxon>Bacteroidota</taxon>
        <taxon>Cytophagia</taxon>
        <taxon>Cytophagales</taxon>
        <taxon>Cyclobacteriaceae</taxon>
        <taxon>Algoriphagus</taxon>
    </lineage>
</organism>
<reference evidence="3" key="1">
    <citation type="submission" date="2016-10" db="EMBL/GenBank/DDBJ databases">
        <authorList>
            <person name="Varghese N."/>
            <person name="Submissions S."/>
        </authorList>
    </citation>
    <scope>NUCLEOTIDE SEQUENCE [LARGE SCALE GENOMIC DNA]</scope>
    <source>
        <strain evidence="3">DSM 23095</strain>
    </source>
</reference>
<dbReference type="Proteomes" id="UP000199060">
    <property type="component" value="Unassembled WGS sequence"/>
</dbReference>
<gene>
    <name evidence="2" type="ORF">SAMN04488104_100718</name>
</gene>
<dbReference type="GO" id="GO:0000030">
    <property type="term" value="F:mannosyltransferase activity"/>
    <property type="evidence" value="ECO:0007669"/>
    <property type="project" value="TreeGrafter"/>
</dbReference>
<dbReference type="SUPFAM" id="SSF53448">
    <property type="entry name" value="Nucleotide-diphospho-sugar transferases"/>
    <property type="match status" value="1"/>
</dbReference>
<dbReference type="PANTHER" id="PTHR32385:SF15">
    <property type="entry name" value="INOSITOL PHOSPHOCERAMIDE MANNOSYLTRANSFERASE 1"/>
    <property type="match status" value="1"/>
</dbReference>
<dbReference type="GO" id="GO:0051999">
    <property type="term" value="P:mannosyl-inositol phosphorylceramide biosynthetic process"/>
    <property type="evidence" value="ECO:0007669"/>
    <property type="project" value="TreeGrafter"/>
</dbReference>
<proteinExistence type="predicted"/>
<evidence type="ECO:0000256" key="1">
    <source>
        <dbReference type="ARBA" id="ARBA00022679"/>
    </source>
</evidence>
<sequence>MIPKIIHYCWFGAGQMTELEKDCIQSWRKWLPDYTLKCWNEDNFDVTSFEFTKEAYRLKKYAFVSDVCRFQVLYSEGGIYLDTDMLLIQKVDSLLSYNFFIGEQKEGSLNAAIIGAEAKHPLILELLNGYRQLSFDYNAPMDIPTFLNARLKKEGIKVFSPEYFYPLPFAKRGNDIKGYIRSETISVHLWNHSWRQERDYLHDKNFSMALKQYVQRCLASPQSIWKDAFLLDFVKYFLADKFGFVYKLYKGK</sequence>
<dbReference type="Pfam" id="PF04488">
    <property type="entry name" value="Gly_transf_sug"/>
    <property type="match status" value="1"/>
</dbReference>
<dbReference type="OrthoDB" id="9802987at2"/>
<accession>A0A1G6PS35</accession>